<organism evidence="1 2">
    <name type="scientific">Mytilus edulis</name>
    <name type="common">Blue mussel</name>
    <dbReference type="NCBI Taxonomy" id="6550"/>
    <lineage>
        <taxon>Eukaryota</taxon>
        <taxon>Metazoa</taxon>
        <taxon>Spiralia</taxon>
        <taxon>Lophotrochozoa</taxon>
        <taxon>Mollusca</taxon>
        <taxon>Bivalvia</taxon>
        <taxon>Autobranchia</taxon>
        <taxon>Pteriomorphia</taxon>
        <taxon>Mytilida</taxon>
        <taxon>Mytiloidea</taxon>
        <taxon>Mytilidae</taxon>
        <taxon>Mytilinae</taxon>
        <taxon>Mytilus</taxon>
    </lineage>
</organism>
<reference evidence="1" key="1">
    <citation type="submission" date="2021-03" db="EMBL/GenBank/DDBJ databases">
        <authorList>
            <person name="Bekaert M."/>
        </authorList>
    </citation>
    <scope>NUCLEOTIDE SEQUENCE</scope>
</reference>
<keyword evidence="2" id="KW-1185">Reference proteome</keyword>
<accession>A0A8S3S3B6</accession>
<protein>
    <submittedName>
        <fullName evidence="1">Uncharacterized protein</fullName>
    </submittedName>
</protein>
<dbReference type="AlphaFoldDB" id="A0A8S3S3B6"/>
<name>A0A8S3S3B6_MYTED</name>
<proteinExistence type="predicted"/>
<sequence>MLNSSNPKVFWSEINKLGPEKSITNIDSIIKEDGDISYDQEVIRERWKEEYSKLSLKIYNRKLESEYKNLTTHDEISIPDDMKGNISLEEIESAMKHAKLRKAVGIDNLPNEVLRNTSLLSVLQTLFKLFSSMVTQVMDYSSGVWGYKIYDKLEPFKTGLLELFLVSEKVNRIQQFVVTPPYIRRRCNIIRLRIMSMNSNRLPHQIFVWDSAFFQNTWYNDLKQLMANCELNNLFNTSTTDGLSTKFLANFAENVMMDNFFKNWKRNVSNMPKLRTFKLLHSKRSPIVCQVSVVKTTTFCNC</sequence>
<dbReference type="EMBL" id="CAJPWZ010001357">
    <property type="protein sequence ID" value="CAG2213512.1"/>
    <property type="molecule type" value="Genomic_DNA"/>
</dbReference>
<gene>
    <name evidence="1" type="ORF">MEDL_27426</name>
</gene>
<dbReference type="OrthoDB" id="418748at2759"/>
<comment type="caution">
    <text evidence="1">The sequence shown here is derived from an EMBL/GenBank/DDBJ whole genome shotgun (WGS) entry which is preliminary data.</text>
</comment>
<evidence type="ECO:0000313" key="2">
    <source>
        <dbReference type="Proteomes" id="UP000683360"/>
    </source>
</evidence>
<dbReference type="Proteomes" id="UP000683360">
    <property type="component" value="Unassembled WGS sequence"/>
</dbReference>
<evidence type="ECO:0000313" key="1">
    <source>
        <dbReference type="EMBL" id="CAG2213512.1"/>
    </source>
</evidence>